<reference evidence="2" key="1">
    <citation type="journal article" date="2020" name="Microb. Genom.">
        <title>Genetic diversity of clinical and environmental Mucorales isolates obtained from an investigation of mucormycosis cases among solid organ transplant recipients.</title>
        <authorList>
            <person name="Nguyen M.H."/>
            <person name="Kaul D."/>
            <person name="Muto C."/>
            <person name="Cheng S.J."/>
            <person name="Richter R.A."/>
            <person name="Bruno V.M."/>
            <person name="Liu G."/>
            <person name="Beyhan S."/>
            <person name="Sundermann A.J."/>
            <person name="Mounaud S."/>
            <person name="Pasculle A.W."/>
            <person name="Nierman W.C."/>
            <person name="Driscoll E."/>
            <person name="Cumbie R."/>
            <person name="Clancy C.J."/>
            <person name="Dupont C.L."/>
        </authorList>
    </citation>
    <scope>NUCLEOTIDE SEQUENCE</scope>
    <source>
        <strain evidence="2">GL11</strain>
    </source>
</reference>
<dbReference type="EMBL" id="JAANQT010001844">
    <property type="protein sequence ID" value="KAG1303813.1"/>
    <property type="molecule type" value="Genomic_DNA"/>
</dbReference>
<name>A0A9P6X2C6_RHIOR</name>
<dbReference type="AlphaFoldDB" id="A0A9P6X2C6"/>
<gene>
    <name evidence="2" type="ORF">G6F64_009744</name>
</gene>
<dbReference type="OrthoDB" id="2289838at2759"/>
<feature type="compositionally biased region" description="Basic and acidic residues" evidence="1">
    <location>
        <begin position="1"/>
        <end position="10"/>
    </location>
</feature>
<organism evidence="2 3">
    <name type="scientific">Rhizopus oryzae</name>
    <name type="common">Mucormycosis agent</name>
    <name type="synonym">Rhizopus arrhizus var. delemar</name>
    <dbReference type="NCBI Taxonomy" id="64495"/>
    <lineage>
        <taxon>Eukaryota</taxon>
        <taxon>Fungi</taxon>
        <taxon>Fungi incertae sedis</taxon>
        <taxon>Mucoromycota</taxon>
        <taxon>Mucoromycotina</taxon>
        <taxon>Mucoromycetes</taxon>
        <taxon>Mucorales</taxon>
        <taxon>Mucorineae</taxon>
        <taxon>Rhizopodaceae</taxon>
        <taxon>Rhizopus</taxon>
    </lineage>
</organism>
<evidence type="ECO:0000313" key="3">
    <source>
        <dbReference type="Proteomes" id="UP000716291"/>
    </source>
</evidence>
<feature type="region of interest" description="Disordered" evidence="1">
    <location>
        <begin position="234"/>
        <end position="268"/>
    </location>
</feature>
<feature type="compositionally biased region" description="Low complexity" evidence="1">
    <location>
        <begin position="245"/>
        <end position="265"/>
    </location>
</feature>
<evidence type="ECO:0000256" key="1">
    <source>
        <dbReference type="SAM" id="MobiDB-lite"/>
    </source>
</evidence>
<sequence length="295" mass="34083">MDVEKEEKANGSEIPLDISNELANTPSYQLQENFKKFRRETQPYMLDEWTTPEKINKLSYLISRDTQLKQQWLSTQYTKSQKTLDSKPELQWKSLSSYNTCFKKQPLKQKQLQLLTNVESKADVSQSLGLQQQKHNKGKQEIIQTKLLTSPSASDIWSQQKRIQKPRMPTVMNFSTNSTKQTLNRNLFNKPVEVEEAIEAVDLSPEEMYEEVEVSGMEEEMVHEDLFLAREPLRDGEPTEQLQLTPKPSTSPSQQQHPQQPIISTANYSIPTDGIASGGRLQQFLHQWQSMTRHS</sequence>
<comment type="caution">
    <text evidence="2">The sequence shown here is derived from an EMBL/GenBank/DDBJ whole genome shotgun (WGS) entry which is preliminary data.</text>
</comment>
<proteinExistence type="predicted"/>
<keyword evidence="3" id="KW-1185">Reference proteome</keyword>
<dbReference type="Proteomes" id="UP000716291">
    <property type="component" value="Unassembled WGS sequence"/>
</dbReference>
<protein>
    <submittedName>
        <fullName evidence="2">Uncharacterized protein</fullName>
    </submittedName>
</protein>
<feature type="region of interest" description="Disordered" evidence="1">
    <location>
        <begin position="1"/>
        <end position="20"/>
    </location>
</feature>
<evidence type="ECO:0000313" key="2">
    <source>
        <dbReference type="EMBL" id="KAG1303813.1"/>
    </source>
</evidence>
<accession>A0A9P6X2C6</accession>